<dbReference type="InterPro" id="IPR036388">
    <property type="entry name" value="WH-like_DNA-bd_sf"/>
</dbReference>
<gene>
    <name evidence="1" type="ORF">METZ01_LOCUS358175</name>
</gene>
<reference evidence="1" key="1">
    <citation type="submission" date="2018-05" db="EMBL/GenBank/DDBJ databases">
        <authorList>
            <person name="Lanie J.A."/>
            <person name="Ng W.-L."/>
            <person name="Kazmierczak K.M."/>
            <person name="Andrzejewski T.M."/>
            <person name="Davidsen T.M."/>
            <person name="Wayne K.J."/>
            <person name="Tettelin H."/>
            <person name="Glass J.I."/>
            <person name="Rusch D."/>
            <person name="Podicherti R."/>
            <person name="Tsui H.-C.T."/>
            <person name="Winkler M.E."/>
        </authorList>
    </citation>
    <scope>NUCLEOTIDE SEQUENCE</scope>
</reference>
<dbReference type="InterPro" id="IPR009057">
    <property type="entry name" value="Homeodomain-like_sf"/>
</dbReference>
<dbReference type="SUPFAM" id="SSF46689">
    <property type="entry name" value="Homeodomain-like"/>
    <property type="match status" value="1"/>
</dbReference>
<dbReference type="PANTHER" id="PTHR34849">
    <property type="entry name" value="SSL5025 PROTEIN"/>
    <property type="match status" value="1"/>
</dbReference>
<organism evidence="1">
    <name type="scientific">marine metagenome</name>
    <dbReference type="NCBI Taxonomy" id="408172"/>
    <lineage>
        <taxon>unclassified sequences</taxon>
        <taxon>metagenomes</taxon>
        <taxon>ecological metagenomes</taxon>
    </lineage>
</organism>
<dbReference type="PANTHER" id="PTHR34849:SF3">
    <property type="entry name" value="SSR2962 PROTEIN"/>
    <property type="match status" value="1"/>
</dbReference>
<evidence type="ECO:0008006" key="2">
    <source>
        <dbReference type="Google" id="ProtNLM"/>
    </source>
</evidence>
<dbReference type="AlphaFoldDB" id="A0A382S8R1"/>
<dbReference type="InterPro" id="IPR007367">
    <property type="entry name" value="DUF433"/>
</dbReference>
<proteinExistence type="predicted"/>
<sequence length="82" mass="8955">MDDSKLLERIAINPKVMVGKPVIRGTRFTVQHILGLLASGMIIDEILQEYTGLTREDVLASILLAKESLETTTFAPLSSEGV</sequence>
<accession>A0A382S8R1</accession>
<protein>
    <recommendedName>
        <fullName evidence="2">DUF433 domain-containing protein</fullName>
    </recommendedName>
</protein>
<name>A0A382S8R1_9ZZZZ</name>
<dbReference type="Pfam" id="PF04255">
    <property type="entry name" value="DUF433"/>
    <property type="match status" value="1"/>
</dbReference>
<evidence type="ECO:0000313" key="1">
    <source>
        <dbReference type="EMBL" id="SVD05321.1"/>
    </source>
</evidence>
<dbReference type="EMBL" id="UINC01126687">
    <property type="protein sequence ID" value="SVD05321.1"/>
    <property type="molecule type" value="Genomic_DNA"/>
</dbReference>
<dbReference type="Gene3D" id="1.10.10.10">
    <property type="entry name" value="Winged helix-like DNA-binding domain superfamily/Winged helix DNA-binding domain"/>
    <property type="match status" value="1"/>
</dbReference>